<proteinExistence type="predicted"/>
<evidence type="ECO:0000313" key="1">
    <source>
        <dbReference type="EMBL" id="KAF2462806.1"/>
    </source>
</evidence>
<keyword evidence="2" id="KW-1185">Reference proteome</keyword>
<protein>
    <submittedName>
        <fullName evidence="1">GDPD-domain-containing protein</fullName>
    </submittedName>
</protein>
<dbReference type="EMBL" id="MU003562">
    <property type="protein sequence ID" value="KAF2462806.1"/>
    <property type="molecule type" value="Genomic_DNA"/>
</dbReference>
<evidence type="ECO:0000313" key="2">
    <source>
        <dbReference type="Proteomes" id="UP000799755"/>
    </source>
</evidence>
<name>A0ACB6Q7J9_9PLEO</name>
<accession>A0ACB6Q7J9</accession>
<organism evidence="1 2">
    <name type="scientific">Lindgomyces ingoldianus</name>
    <dbReference type="NCBI Taxonomy" id="673940"/>
    <lineage>
        <taxon>Eukaryota</taxon>
        <taxon>Fungi</taxon>
        <taxon>Dikarya</taxon>
        <taxon>Ascomycota</taxon>
        <taxon>Pezizomycotina</taxon>
        <taxon>Dothideomycetes</taxon>
        <taxon>Pleosporomycetidae</taxon>
        <taxon>Pleosporales</taxon>
        <taxon>Lindgomycetaceae</taxon>
        <taxon>Lindgomyces</taxon>
    </lineage>
</organism>
<gene>
    <name evidence="1" type="ORF">BDR25DRAFT_347583</name>
</gene>
<sequence>MRFGRNLYQNRIPEWAPFYIDYYGLKRRIKLATEHALADHQAEVDLAAFSVALKHEVQKVQTFYTKQHHRLRLNYQGVVRLYEKDGAIVPGELNRPEQIFVLGSCLEYSRDLRRLRWYAGVNSDALEALSRKLDVIASKTGYARLNTAAYEFVSQLETLREMEEIDAIVLKLQSTACGAKDPSFLLRQISAQLSIHVDERLRDALVTDNAKDLVEFLHSSDLPSLFKQTLLYEAILQQSRECALQILQWIGSNLQDVAMGTHRNCIHTLVIMACHQHGLTSHGGNRERYRALMDGYMGEYDDSSSMLSFMLNSLDNEQRLAIVQKDYRGRIPLHYAAEAGHPRIAQALLHSMDKWDLLRPQLPFDLFRHSFFDNGHHSALHLSIMNGHAETTRALLASAESIERGQPEREALGDMLADLLHTALLSHFTEIVEALLDTGLVNLNYVQPNGETALFIASRAGSVEYINMLVQNRSHQAVNPNVAEKSYGWTPLIVACVLGHKAAVEALLNIEVDENHSDAFGWTALDHVAFRGFWPISNLLQPATSGWPRRVPKLLLPKTNALPPCAPSTSRVFVNLGALNARKPRPAIDLSPYLLRYPFNPYPETRFSVRVCGLGMDGHGGSMHLPILDDKTNYPFVFQTDDVRNAKLVFKIYRRSSASPNADIHIGTAVGLLEELGNSLGPGRESLFRDHQIPIIGSEAGEFIGTLTMNFLLVKPFPDPRMPPSSKGHQCIRNSNRKITLIGHRGLGMNSPAFKRIQIGENTIQSFQSTIDLGVSYVEVDVQLTRDHVPVIYHDFFISESGADIAPHNLSFDQFMCISDMQKPSNGAKPPYRIGAGAQDVEADEALPPSALRQRSQSFGTIEDCRTRDFLARIKHTHEFKVKGFKGNIRGAHIHDSFTTLEELLRNLPETVAFDIELKYPMLWEAEDWKMDLYGVEFNLYIDTILDLIYKYGGNRSILFTSFSPELCILAAHKQDTYPVMFLNESNLFPTGDVRASNLQEAIQFARHWNLPGVVMSSEPFVTSPKLVQFVKDAGLICWSFGALNNDPENARAQAAAGLDAIIVDSVALINHSFKDELNTAKKEEKKA</sequence>
<comment type="caution">
    <text evidence="1">The sequence shown here is derived from an EMBL/GenBank/DDBJ whole genome shotgun (WGS) entry which is preliminary data.</text>
</comment>
<dbReference type="Proteomes" id="UP000799755">
    <property type="component" value="Unassembled WGS sequence"/>
</dbReference>
<reference evidence="1" key="1">
    <citation type="journal article" date="2020" name="Stud. Mycol.">
        <title>101 Dothideomycetes genomes: a test case for predicting lifestyles and emergence of pathogens.</title>
        <authorList>
            <person name="Haridas S."/>
            <person name="Albert R."/>
            <person name="Binder M."/>
            <person name="Bloem J."/>
            <person name="Labutti K."/>
            <person name="Salamov A."/>
            <person name="Andreopoulos B."/>
            <person name="Baker S."/>
            <person name="Barry K."/>
            <person name="Bills G."/>
            <person name="Bluhm B."/>
            <person name="Cannon C."/>
            <person name="Castanera R."/>
            <person name="Culley D."/>
            <person name="Daum C."/>
            <person name="Ezra D."/>
            <person name="Gonzalez J."/>
            <person name="Henrissat B."/>
            <person name="Kuo A."/>
            <person name="Liang C."/>
            <person name="Lipzen A."/>
            <person name="Lutzoni F."/>
            <person name="Magnuson J."/>
            <person name="Mondo S."/>
            <person name="Nolan M."/>
            <person name="Ohm R."/>
            <person name="Pangilinan J."/>
            <person name="Park H.-J."/>
            <person name="Ramirez L."/>
            <person name="Alfaro M."/>
            <person name="Sun H."/>
            <person name="Tritt A."/>
            <person name="Yoshinaga Y."/>
            <person name="Zwiers L.-H."/>
            <person name="Turgeon B."/>
            <person name="Goodwin S."/>
            <person name="Spatafora J."/>
            <person name="Crous P."/>
            <person name="Grigoriev I."/>
        </authorList>
    </citation>
    <scope>NUCLEOTIDE SEQUENCE</scope>
    <source>
        <strain evidence="1">ATCC 200398</strain>
    </source>
</reference>